<evidence type="ECO:0000313" key="2">
    <source>
        <dbReference type="EMBL" id="CAB5219006.1"/>
    </source>
</evidence>
<name>A0A6J5T8Q2_9CAUD</name>
<reference evidence="1" key="1">
    <citation type="submission" date="2020-05" db="EMBL/GenBank/DDBJ databases">
        <authorList>
            <person name="Chiriac C."/>
            <person name="Salcher M."/>
            <person name="Ghai R."/>
            <person name="Kavagutti S V."/>
        </authorList>
    </citation>
    <scope>NUCLEOTIDE SEQUENCE</scope>
</reference>
<gene>
    <name evidence="2" type="ORF">UFOVP228_16</name>
    <name evidence="1" type="ORF">UFOVP47_86</name>
</gene>
<dbReference type="EMBL" id="LR798273">
    <property type="protein sequence ID" value="CAB5219006.1"/>
    <property type="molecule type" value="Genomic_DNA"/>
</dbReference>
<sequence>MTTNPKSPFDTSGPSLLSQDAHFNGINTRRARQAAALKKEPFSINGRDVRTPYNQINVYGRAVVAKSKDAYGL</sequence>
<protein>
    <submittedName>
        <fullName evidence="1">Uncharacterized protein</fullName>
    </submittedName>
</protein>
<proteinExistence type="predicted"/>
<accession>A0A6J5T8Q2</accession>
<organism evidence="1">
    <name type="scientific">uncultured Caudovirales phage</name>
    <dbReference type="NCBI Taxonomy" id="2100421"/>
    <lineage>
        <taxon>Viruses</taxon>
        <taxon>Duplodnaviria</taxon>
        <taxon>Heunggongvirae</taxon>
        <taxon>Uroviricota</taxon>
        <taxon>Caudoviricetes</taxon>
        <taxon>Peduoviridae</taxon>
        <taxon>Maltschvirus</taxon>
        <taxon>Maltschvirus maltsch</taxon>
    </lineage>
</organism>
<evidence type="ECO:0000313" key="1">
    <source>
        <dbReference type="EMBL" id="CAB4241146.1"/>
    </source>
</evidence>
<dbReference type="EMBL" id="LR797820">
    <property type="protein sequence ID" value="CAB4241146.1"/>
    <property type="molecule type" value="Genomic_DNA"/>
</dbReference>